<organism evidence="2 3">
    <name type="scientific">Lepidopterella palustris CBS 459.81</name>
    <dbReference type="NCBI Taxonomy" id="1314670"/>
    <lineage>
        <taxon>Eukaryota</taxon>
        <taxon>Fungi</taxon>
        <taxon>Dikarya</taxon>
        <taxon>Ascomycota</taxon>
        <taxon>Pezizomycotina</taxon>
        <taxon>Dothideomycetes</taxon>
        <taxon>Pleosporomycetidae</taxon>
        <taxon>Mytilinidiales</taxon>
        <taxon>Argynnaceae</taxon>
        <taxon>Lepidopterella</taxon>
    </lineage>
</organism>
<name>A0A8E2JKX1_9PEZI</name>
<feature type="region of interest" description="Disordered" evidence="1">
    <location>
        <begin position="1"/>
        <end position="29"/>
    </location>
</feature>
<feature type="compositionally biased region" description="Low complexity" evidence="1">
    <location>
        <begin position="141"/>
        <end position="150"/>
    </location>
</feature>
<dbReference type="Proteomes" id="UP000250266">
    <property type="component" value="Unassembled WGS sequence"/>
</dbReference>
<feature type="compositionally biased region" description="Low complexity" evidence="1">
    <location>
        <begin position="257"/>
        <end position="267"/>
    </location>
</feature>
<dbReference type="AlphaFoldDB" id="A0A8E2JKX1"/>
<feature type="region of interest" description="Disordered" evidence="1">
    <location>
        <begin position="130"/>
        <end position="267"/>
    </location>
</feature>
<proteinExistence type="predicted"/>
<keyword evidence="3" id="KW-1185">Reference proteome</keyword>
<sequence>MASAPLPPRPGPPAPPRPPGSVGSTTDPFANIPLNWVVSTELRTNPNQPWFLVPRASDGQDALVHLRYARDFFELGHEVLDPWTRRRIDVGAVPAPTYATVQPFQQQTAEVDENAAAHLREEARRTVTAGMENGGHGSGGSSPASTAGKSCARRTDGELGPRFQPAPATPPVRRAVPPTSDTSASGVSGQALSSAARGSAGPTTPRRTSGPSTSASPSAQSTQPRWRAASSTGARAGPSTPARQRRRGTTEPEESGEQSSSPRPGTS</sequence>
<feature type="compositionally biased region" description="Low complexity" evidence="1">
    <location>
        <begin position="201"/>
        <end position="224"/>
    </location>
</feature>
<evidence type="ECO:0000313" key="2">
    <source>
        <dbReference type="EMBL" id="OCK85774.1"/>
    </source>
</evidence>
<reference evidence="2 3" key="1">
    <citation type="journal article" date="2016" name="Nat. Commun.">
        <title>Ectomycorrhizal ecology is imprinted in the genome of the dominant symbiotic fungus Cenococcum geophilum.</title>
        <authorList>
            <consortium name="DOE Joint Genome Institute"/>
            <person name="Peter M."/>
            <person name="Kohler A."/>
            <person name="Ohm R.A."/>
            <person name="Kuo A."/>
            <person name="Krutzmann J."/>
            <person name="Morin E."/>
            <person name="Arend M."/>
            <person name="Barry K.W."/>
            <person name="Binder M."/>
            <person name="Choi C."/>
            <person name="Clum A."/>
            <person name="Copeland A."/>
            <person name="Grisel N."/>
            <person name="Haridas S."/>
            <person name="Kipfer T."/>
            <person name="LaButti K."/>
            <person name="Lindquist E."/>
            <person name="Lipzen A."/>
            <person name="Maire R."/>
            <person name="Meier B."/>
            <person name="Mihaltcheva S."/>
            <person name="Molinier V."/>
            <person name="Murat C."/>
            <person name="Poggeler S."/>
            <person name="Quandt C.A."/>
            <person name="Sperisen C."/>
            <person name="Tritt A."/>
            <person name="Tisserant E."/>
            <person name="Crous P.W."/>
            <person name="Henrissat B."/>
            <person name="Nehls U."/>
            <person name="Egli S."/>
            <person name="Spatafora J.W."/>
            <person name="Grigoriev I.V."/>
            <person name="Martin F.M."/>
        </authorList>
    </citation>
    <scope>NUCLEOTIDE SEQUENCE [LARGE SCALE GENOMIC DNA]</scope>
    <source>
        <strain evidence="2 3">CBS 459.81</strain>
    </source>
</reference>
<feature type="compositionally biased region" description="Polar residues" evidence="1">
    <location>
        <begin position="180"/>
        <end position="193"/>
    </location>
</feature>
<evidence type="ECO:0000256" key="1">
    <source>
        <dbReference type="SAM" id="MobiDB-lite"/>
    </source>
</evidence>
<dbReference type="EMBL" id="KV744813">
    <property type="protein sequence ID" value="OCK85774.1"/>
    <property type="molecule type" value="Genomic_DNA"/>
</dbReference>
<dbReference type="OrthoDB" id="3798845at2759"/>
<accession>A0A8E2JKX1</accession>
<feature type="compositionally biased region" description="Pro residues" evidence="1">
    <location>
        <begin position="1"/>
        <end position="19"/>
    </location>
</feature>
<protein>
    <submittedName>
        <fullName evidence="2">Uncharacterized protein</fullName>
    </submittedName>
</protein>
<evidence type="ECO:0000313" key="3">
    <source>
        <dbReference type="Proteomes" id="UP000250266"/>
    </source>
</evidence>
<gene>
    <name evidence="2" type="ORF">K432DRAFT_227507</name>
</gene>